<evidence type="ECO:0000313" key="2">
    <source>
        <dbReference type="EMBL" id="MBB6414059.1"/>
    </source>
</evidence>
<feature type="compositionally biased region" description="Basic and acidic residues" evidence="1">
    <location>
        <begin position="1"/>
        <end position="15"/>
    </location>
</feature>
<keyword evidence="3" id="KW-1185">Reference proteome</keyword>
<dbReference type="InterPro" id="IPR010985">
    <property type="entry name" value="Ribbon_hlx_hlx"/>
</dbReference>
<proteinExistence type="predicted"/>
<dbReference type="EMBL" id="JACHEF010000013">
    <property type="protein sequence ID" value="MBB6414059.1"/>
    <property type="molecule type" value="Genomic_DNA"/>
</dbReference>
<feature type="region of interest" description="Disordered" evidence="1">
    <location>
        <begin position="1"/>
        <end position="64"/>
    </location>
</feature>
<name>A0A841PV55_9HYPH</name>
<dbReference type="Proteomes" id="UP000556329">
    <property type="component" value="Unassembled WGS sequence"/>
</dbReference>
<comment type="caution">
    <text evidence="2">The sequence shown here is derived from an EMBL/GenBank/DDBJ whole genome shotgun (WGS) entry which is preliminary data.</text>
</comment>
<feature type="compositionally biased region" description="Polar residues" evidence="1">
    <location>
        <begin position="48"/>
        <end position="59"/>
    </location>
</feature>
<dbReference type="SUPFAM" id="SSF47598">
    <property type="entry name" value="Ribbon-helix-helix"/>
    <property type="match status" value="1"/>
</dbReference>
<evidence type="ECO:0000256" key="1">
    <source>
        <dbReference type="SAM" id="MobiDB-lite"/>
    </source>
</evidence>
<gene>
    <name evidence="2" type="ORF">HNQ71_006768</name>
</gene>
<protein>
    <submittedName>
        <fullName evidence="2">Uncharacterized protein</fullName>
    </submittedName>
</protein>
<dbReference type="RefSeq" id="WP_184878635.1">
    <property type="nucleotide sequence ID" value="NZ_JACHEF010000013.1"/>
</dbReference>
<dbReference type="GO" id="GO:0006355">
    <property type="term" value="P:regulation of DNA-templated transcription"/>
    <property type="evidence" value="ECO:0007669"/>
    <property type="project" value="InterPro"/>
</dbReference>
<organism evidence="2 3">
    <name type="scientific">Mesorhizobium sangaii</name>
    <dbReference type="NCBI Taxonomy" id="505389"/>
    <lineage>
        <taxon>Bacteria</taxon>
        <taxon>Pseudomonadati</taxon>
        <taxon>Pseudomonadota</taxon>
        <taxon>Alphaproteobacteria</taxon>
        <taxon>Hyphomicrobiales</taxon>
        <taxon>Phyllobacteriaceae</taxon>
        <taxon>Mesorhizobium</taxon>
    </lineage>
</organism>
<reference evidence="2 3" key="1">
    <citation type="submission" date="2020-08" db="EMBL/GenBank/DDBJ databases">
        <title>Genomic Encyclopedia of Type Strains, Phase IV (KMG-IV): sequencing the most valuable type-strain genomes for metagenomic binning, comparative biology and taxonomic classification.</title>
        <authorList>
            <person name="Goeker M."/>
        </authorList>
    </citation>
    <scope>NUCLEOTIDE SEQUENCE [LARGE SCALE GENOMIC DNA]</scope>
    <source>
        <strain evidence="2 3">DSM 100039</strain>
    </source>
</reference>
<sequence length="136" mass="15204">MSDETTPKSGDDKKARMMKAISTQPPALPSMFIPPKAEAAQAKMESAVAQSDEPSTPTSAAAPDFRKLLRQGQKKDPIAGKKIREEEMVRCGYYLTALEQRHFKLLAISNGHSMTELLRKAVQDYIRVHKHKLPKE</sequence>
<accession>A0A841PV55</accession>
<evidence type="ECO:0000313" key="3">
    <source>
        <dbReference type="Proteomes" id="UP000556329"/>
    </source>
</evidence>
<dbReference type="AlphaFoldDB" id="A0A841PV55"/>